<reference evidence="2 3" key="1">
    <citation type="journal article" date="2019" name="Environ. Microbiol.">
        <title>Species interactions and distinct microbial communities in high Arctic permafrost affected cryosols are associated with the CH4 and CO2 gas fluxes.</title>
        <authorList>
            <person name="Altshuler I."/>
            <person name="Hamel J."/>
            <person name="Turney S."/>
            <person name="Magnuson E."/>
            <person name="Levesque R."/>
            <person name="Greer C."/>
            <person name="Whyte L.G."/>
        </authorList>
    </citation>
    <scope>NUCLEOTIDE SEQUENCE [LARGE SCALE GENOMIC DNA]</scope>
    <source>
        <strain evidence="2 3">42</strain>
    </source>
</reference>
<evidence type="ECO:0000313" key="3">
    <source>
        <dbReference type="Proteomes" id="UP000319700"/>
    </source>
</evidence>
<dbReference type="OrthoDB" id="1375990at2"/>
<name>A0A502EJ36_9FLAO</name>
<accession>A0A502EJ36</accession>
<keyword evidence="3" id="KW-1185">Reference proteome</keyword>
<gene>
    <name evidence="2" type="ORF">EAH81_18625</name>
</gene>
<dbReference type="AlphaFoldDB" id="A0A502EJ36"/>
<evidence type="ECO:0000256" key="1">
    <source>
        <dbReference type="SAM" id="SignalP"/>
    </source>
</evidence>
<evidence type="ECO:0000313" key="2">
    <source>
        <dbReference type="EMBL" id="TPG37507.1"/>
    </source>
</evidence>
<protein>
    <submittedName>
        <fullName evidence="2">Uncharacterized protein</fullName>
    </submittedName>
</protein>
<feature type="chain" id="PRO_5021405975" evidence="1">
    <location>
        <begin position="21"/>
        <end position="196"/>
    </location>
</feature>
<sequence length="196" mass="22941">MKFKIKHILLPSFLIFCSFAKLQNQNIKNDKTGFSEICLKISSDFEPEDELGYIYNNKTIKFIRLPEFSKALKAISKYDLDKNAKYKIEQSNSGKIEKIVWKNITKGSKFISLEKLTFKTIIEQKFSGGIVRNEFTIIDYHITRNEKPKKIYFRILQNDFGKLTIDNVLYTGLFESRLLGIDDAEEEFDILLNKKN</sequence>
<proteinExistence type="predicted"/>
<feature type="signal peptide" evidence="1">
    <location>
        <begin position="1"/>
        <end position="20"/>
    </location>
</feature>
<organism evidence="2 3">
    <name type="scientific">Flavobacterium pectinovorum</name>
    <dbReference type="NCBI Taxonomy" id="29533"/>
    <lineage>
        <taxon>Bacteria</taxon>
        <taxon>Pseudomonadati</taxon>
        <taxon>Bacteroidota</taxon>
        <taxon>Flavobacteriia</taxon>
        <taxon>Flavobacteriales</taxon>
        <taxon>Flavobacteriaceae</taxon>
        <taxon>Flavobacterium</taxon>
    </lineage>
</organism>
<dbReference type="RefSeq" id="WP_140509822.1">
    <property type="nucleotide sequence ID" value="NZ_RCZH01000013.1"/>
</dbReference>
<dbReference type="EMBL" id="RCZH01000013">
    <property type="protein sequence ID" value="TPG37507.1"/>
    <property type="molecule type" value="Genomic_DNA"/>
</dbReference>
<comment type="caution">
    <text evidence="2">The sequence shown here is derived from an EMBL/GenBank/DDBJ whole genome shotgun (WGS) entry which is preliminary data.</text>
</comment>
<dbReference type="Proteomes" id="UP000319700">
    <property type="component" value="Unassembled WGS sequence"/>
</dbReference>
<keyword evidence="1" id="KW-0732">Signal</keyword>